<evidence type="ECO:0000313" key="12">
    <source>
        <dbReference type="Proteomes" id="UP000792457"/>
    </source>
</evidence>
<dbReference type="Gene3D" id="2.60.40.1520">
    <property type="entry name" value="Hemocyanin, C-terminal domain"/>
    <property type="match status" value="1"/>
</dbReference>
<dbReference type="GO" id="GO:0004503">
    <property type="term" value="F:tyrosinase activity"/>
    <property type="evidence" value="ECO:0007669"/>
    <property type="project" value="UniProtKB-ARBA"/>
</dbReference>
<comment type="cofactor">
    <cofactor evidence="1">
        <name>Cu(2+)</name>
        <dbReference type="ChEBI" id="CHEBI:29036"/>
    </cofactor>
</comment>
<dbReference type="InterPro" id="IPR037020">
    <property type="entry name" value="Hemocyanin_C_sf"/>
</dbReference>
<dbReference type="Proteomes" id="UP000792457">
    <property type="component" value="Unassembled WGS sequence"/>
</dbReference>
<comment type="subcellular location">
    <subcellularLocation>
        <location evidence="2">Secreted</location>
    </subcellularLocation>
</comment>
<evidence type="ECO:0000256" key="3">
    <source>
        <dbReference type="ARBA" id="ARBA00009928"/>
    </source>
</evidence>
<keyword evidence="8" id="KW-0503">Monooxygenase</keyword>
<dbReference type="Gene3D" id="1.20.1370.10">
    <property type="entry name" value="Hemocyanin, N-terminal domain"/>
    <property type="match status" value="1"/>
</dbReference>
<keyword evidence="6" id="KW-0560">Oxidoreductase</keyword>
<dbReference type="Pfam" id="PF03723">
    <property type="entry name" value="Hemocyanin_C"/>
    <property type="match status" value="1"/>
</dbReference>
<dbReference type="InterPro" id="IPR005203">
    <property type="entry name" value="Hemocyanin_C"/>
</dbReference>
<evidence type="ECO:0000256" key="6">
    <source>
        <dbReference type="ARBA" id="ARBA00023002"/>
    </source>
</evidence>
<organism evidence="11 12">
    <name type="scientific">Ladona fulva</name>
    <name type="common">Scarce chaser dragonfly</name>
    <name type="synonym">Libellula fulva</name>
    <dbReference type="NCBI Taxonomy" id="123851"/>
    <lineage>
        <taxon>Eukaryota</taxon>
        <taxon>Metazoa</taxon>
        <taxon>Ecdysozoa</taxon>
        <taxon>Arthropoda</taxon>
        <taxon>Hexapoda</taxon>
        <taxon>Insecta</taxon>
        <taxon>Pterygota</taxon>
        <taxon>Palaeoptera</taxon>
        <taxon>Odonata</taxon>
        <taxon>Epiprocta</taxon>
        <taxon>Anisoptera</taxon>
        <taxon>Libelluloidea</taxon>
        <taxon>Libellulidae</taxon>
        <taxon>Ladona</taxon>
    </lineage>
</organism>
<dbReference type="PANTHER" id="PTHR11511:SF4">
    <property type="entry name" value="PHENOLOXIDASE 2-RELATED"/>
    <property type="match status" value="1"/>
</dbReference>
<evidence type="ECO:0000313" key="11">
    <source>
        <dbReference type="EMBL" id="KAG8238332.1"/>
    </source>
</evidence>
<evidence type="ECO:0000256" key="9">
    <source>
        <dbReference type="ARBA" id="ARBA00023157"/>
    </source>
</evidence>
<dbReference type="FunFam" id="2.60.40.1520:FF:000001">
    <property type="entry name" value="Hemocyanin subunit 2"/>
    <property type="match status" value="1"/>
</dbReference>
<keyword evidence="9" id="KW-1015">Disulfide bond</keyword>
<protein>
    <recommendedName>
        <fullName evidence="10">Hemocyanin C-terminal domain-containing protein</fullName>
    </recommendedName>
</protein>
<evidence type="ECO:0000259" key="10">
    <source>
        <dbReference type="Pfam" id="PF03723"/>
    </source>
</evidence>
<dbReference type="InterPro" id="IPR036697">
    <property type="entry name" value="Hemocyanin_N_sf"/>
</dbReference>
<dbReference type="GO" id="GO:0005576">
    <property type="term" value="C:extracellular region"/>
    <property type="evidence" value="ECO:0007669"/>
    <property type="project" value="UniProtKB-SubCell"/>
</dbReference>
<accession>A0A8K0KPD6</accession>
<keyword evidence="12" id="KW-1185">Reference proteome</keyword>
<reference evidence="11" key="1">
    <citation type="submission" date="2013-04" db="EMBL/GenBank/DDBJ databases">
        <authorList>
            <person name="Qu J."/>
            <person name="Murali S.C."/>
            <person name="Bandaranaike D."/>
            <person name="Bellair M."/>
            <person name="Blankenburg K."/>
            <person name="Chao H."/>
            <person name="Dinh H."/>
            <person name="Doddapaneni H."/>
            <person name="Downs B."/>
            <person name="Dugan-Rocha S."/>
            <person name="Elkadiri S."/>
            <person name="Gnanaolivu R.D."/>
            <person name="Hernandez B."/>
            <person name="Javaid M."/>
            <person name="Jayaseelan J.C."/>
            <person name="Lee S."/>
            <person name="Li M."/>
            <person name="Ming W."/>
            <person name="Munidasa M."/>
            <person name="Muniz J."/>
            <person name="Nguyen L."/>
            <person name="Ongeri F."/>
            <person name="Osuji N."/>
            <person name="Pu L.-L."/>
            <person name="Puazo M."/>
            <person name="Qu C."/>
            <person name="Quiroz J."/>
            <person name="Raj R."/>
            <person name="Weissenberger G."/>
            <person name="Xin Y."/>
            <person name="Zou X."/>
            <person name="Han Y."/>
            <person name="Richards S."/>
            <person name="Worley K."/>
            <person name="Muzny D."/>
            <person name="Gibbs R."/>
        </authorList>
    </citation>
    <scope>NUCLEOTIDE SEQUENCE</scope>
    <source>
        <strain evidence="11">Sampled in the wild</strain>
    </source>
</reference>
<dbReference type="PANTHER" id="PTHR11511">
    <property type="entry name" value="LARVAL STORAGE PROTEIN/PHENOLOXIDASE"/>
    <property type="match status" value="1"/>
</dbReference>
<dbReference type="PRINTS" id="PR00187">
    <property type="entry name" value="HAEMOCYANIN"/>
</dbReference>
<dbReference type="GO" id="GO:0006582">
    <property type="term" value="P:melanin metabolic process"/>
    <property type="evidence" value="ECO:0007669"/>
    <property type="project" value="UniProtKB-ARBA"/>
</dbReference>
<comment type="similarity">
    <text evidence="3">Belongs to the tyrosinase family.</text>
</comment>
<evidence type="ECO:0000256" key="7">
    <source>
        <dbReference type="ARBA" id="ARBA00023008"/>
    </source>
</evidence>
<dbReference type="SUPFAM" id="SSF81296">
    <property type="entry name" value="E set domains"/>
    <property type="match status" value="1"/>
</dbReference>
<keyword evidence="4" id="KW-0964">Secreted</keyword>
<dbReference type="EMBL" id="KZ309335">
    <property type="protein sequence ID" value="KAG8238332.1"/>
    <property type="molecule type" value="Genomic_DNA"/>
</dbReference>
<proteinExistence type="inferred from homology"/>
<dbReference type="SUPFAM" id="SSF48050">
    <property type="entry name" value="Hemocyanin, N-terminal domain"/>
    <property type="match status" value="1"/>
</dbReference>
<dbReference type="InterPro" id="IPR013788">
    <property type="entry name" value="Hemocyanin/hexamerin"/>
</dbReference>
<dbReference type="InterPro" id="IPR014756">
    <property type="entry name" value="Ig_E-set"/>
</dbReference>
<dbReference type="OrthoDB" id="8119704at2759"/>
<evidence type="ECO:0000256" key="4">
    <source>
        <dbReference type="ARBA" id="ARBA00022525"/>
    </source>
</evidence>
<evidence type="ECO:0000256" key="8">
    <source>
        <dbReference type="ARBA" id="ARBA00023033"/>
    </source>
</evidence>
<dbReference type="AlphaFoldDB" id="A0A8K0KPD6"/>
<reference evidence="11" key="2">
    <citation type="submission" date="2017-10" db="EMBL/GenBank/DDBJ databases">
        <title>Ladona fulva Genome sequencing and assembly.</title>
        <authorList>
            <person name="Murali S."/>
            <person name="Richards S."/>
            <person name="Bandaranaike D."/>
            <person name="Bellair M."/>
            <person name="Blankenburg K."/>
            <person name="Chao H."/>
            <person name="Dinh H."/>
            <person name="Doddapaneni H."/>
            <person name="Dugan-Rocha S."/>
            <person name="Elkadiri S."/>
            <person name="Gnanaolivu R."/>
            <person name="Hernandez B."/>
            <person name="Skinner E."/>
            <person name="Javaid M."/>
            <person name="Lee S."/>
            <person name="Li M."/>
            <person name="Ming W."/>
            <person name="Munidasa M."/>
            <person name="Muniz J."/>
            <person name="Nguyen L."/>
            <person name="Hughes D."/>
            <person name="Osuji N."/>
            <person name="Pu L.-L."/>
            <person name="Puazo M."/>
            <person name="Qu C."/>
            <person name="Quiroz J."/>
            <person name="Raj R."/>
            <person name="Weissenberger G."/>
            <person name="Xin Y."/>
            <person name="Zou X."/>
            <person name="Han Y."/>
            <person name="Worley K."/>
            <person name="Muzny D."/>
            <person name="Gibbs R."/>
        </authorList>
    </citation>
    <scope>NUCLEOTIDE SEQUENCE</scope>
    <source>
        <strain evidence="11">Sampled in the wild</strain>
    </source>
</reference>
<keyword evidence="5" id="KW-0479">Metal-binding</keyword>
<gene>
    <name evidence="11" type="ORF">J437_LFUL019370</name>
</gene>
<comment type="caution">
    <text evidence="11">The sequence shown here is derived from an EMBL/GenBank/DDBJ whole genome shotgun (WGS) entry which is preliminary data.</text>
</comment>
<keyword evidence="7" id="KW-0186">Copper</keyword>
<feature type="domain" description="Hemocyanin C-terminal" evidence="10">
    <location>
        <begin position="171"/>
        <end position="421"/>
    </location>
</feature>
<sequence>MFVYALSMAILHRPDTRDLQIPPLTEILPNKFVDATVFERAREDANVLNEGNRIPIEIPRDYTANDLDPEHRVAYFREDTGINLHHWHWHLIFPFDAPRALVDKDRRGEIFYYMHQQIQARYNFERLCNRLGRVKRLTDLRAPLEEGYFPKLDSSVASRNYPSRPAGMRLSLDYQGIRITNVEVETSGFGKNMMRTFWQQADIDLSRGLDFTPRGSVFARVTQLDHTPFSFKIQVENNSGSQRIGTVRIFMAPKFDERGLPMLFRDQRLLFIELDKFQVMIKGNPKSQTIERQSTKSSITIPFERTFRDLEARPPGPGQEGANYCGCGWPQHMLIPKGSPEGFPCQLFVMISNIDGDRVEGSSSTSGTCAEAVSFCGIRDKKFPDKRSMGFPFDRMPRTGVETLQQFLTPNMAVTDVRIVFNDITEPPKAVSNTL</sequence>
<evidence type="ECO:0000256" key="1">
    <source>
        <dbReference type="ARBA" id="ARBA00001973"/>
    </source>
</evidence>
<name>A0A8K0KPD6_LADFU</name>
<dbReference type="Gene3D" id="1.10.1280.10">
    <property type="entry name" value="Di-copper center containing domain from catechol oxidase"/>
    <property type="match status" value="1"/>
</dbReference>
<dbReference type="InterPro" id="IPR008922">
    <property type="entry name" value="Di-copper_centre_dom_sf"/>
</dbReference>
<evidence type="ECO:0000256" key="5">
    <source>
        <dbReference type="ARBA" id="ARBA00022723"/>
    </source>
</evidence>
<dbReference type="GO" id="GO:0046872">
    <property type="term" value="F:metal ion binding"/>
    <property type="evidence" value="ECO:0007669"/>
    <property type="project" value="UniProtKB-KW"/>
</dbReference>
<evidence type="ECO:0000256" key="2">
    <source>
        <dbReference type="ARBA" id="ARBA00004613"/>
    </source>
</evidence>
<dbReference type="SUPFAM" id="SSF48056">
    <property type="entry name" value="Di-copper centre-containing domain"/>
    <property type="match status" value="1"/>
</dbReference>